<gene>
    <name evidence="1" type="ORF">LTRI10_LOCUS9554</name>
</gene>
<proteinExistence type="predicted"/>
<dbReference type="Proteomes" id="UP001497516">
    <property type="component" value="Chromosome 10"/>
</dbReference>
<accession>A0AAV2D0D8</accession>
<dbReference type="EMBL" id="OZ034814">
    <property type="protein sequence ID" value="CAL1362649.1"/>
    <property type="molecule type" value="Genomic_DNA"/>
</dbReference>
<keyword evidence="2" id="KW-1185">Reference proteome</keyword>
<evidence type="ECO:0000313" key="2">
    <source>
        <dbReference type="Proteomes" id="UP001497516"/>
    </source>
</evidence>
<dbReference type="AlphaFoldDB" id="A0AAV2D0D8"/>
<evidence type="ECO:0000313" key="1">
    <source>
        <dbReference type="EMBL" id="CAL1362649.1"/>
    </source>
</evidence>
<sequence>MTAALHPFKEKKGSVFPKPRRLVKTMMLQAILSLFLPSSYSSSSSFPFSTGSRDGGIHAGGCCGGCRRERSDKVRDVNL</sequence>
<organism evidence="1 2">
    <name type="scientific">Linum trigynum</name>
    <dbReference type="NCBI Taxonomy" id="586398"/>
    <lineage>
        <taxon>Eukaryota</taxon>
        <taxon>Viridiplantae</taxon>
        <taxon>Streptophyta</taxon>
        <taxon>Embryophyta</taxon>
        <taxon>Tracheophyta</taxon>
        <taxon>Spermatophyta</taxon>
        <taxon>Magnoliopsida</taxon>
        <taxon>eudicotyledons</taxon>
        <taxon>Gunneridae</taxon>
        <taxon>Pentapetalae</taxon>
        <taxon>rosids</taxon>
        <taxon>fabids</taxon>
        <taxon>Malpighiales</taxon>
        <taxon>Linaceae</taxon>
        <taxon>Linum</taxon>
    </lineage>
</organism>
<protein>
    <submittedName>
        <fullName evidence="1">Uncharacterized protein</fullName>
    </submittedName>
</protein>
<reference evidence="1 2" key="1">
    <citation type="submission" date="2024-04" db="EMBL/GenBank/DDBJ databases">
        <authorList>
            <person name="Fracassetti M."/>
        </authorList>
    </citation>
    <scope>NUCLEOTIDE SEQUENCE [LARGE SCALE GENOMIC DNA]</scope>
</reference>
<name>A0AAV2D0D8_9ROSI</name>